<organism evidence="18 19">
    <name type="scientific">Candidatus Anaerobiospirillum pullistercoris</name>
    <dbReference type="NCBI Taxonomy" id="2838452"/>
    <lineage>
        <taxon>Bacteria</taxon>
        <taxon>Pseudomonadati</taxon>
        <taxon>Pseudomonadota</taxon>
        <taxon>Gammaproteobacteria</taxon>
        <taxon>Aeromonadales</taxon>
        <taxon>Succinivibrionaceae</taxon>
        <taxon>Anaerobiospirillum</taxon>
    </lineage>
</organism>
<dbReference type="AlphaFoldDB" id="A0A9D1WBQ1"/>
<evidence type="ECO:0000313" key="18">
    <source>
        <dbReference type="EMBL" id="HIX56286.1"/>
    </source>
</evidence>
<comment type="cofactor">
    <cofactor evidence="1">
        <name>Mg(2+)</name>
        <dbReference type="ChEBI" id="CHEBI:18420"/>
    </cofactor>
</comment>
<accession>A0A9D1WBQ1</accession>
<dbReference type="PANTHER" id="PTHR47707">
    <property type="entry name" value="8-OXO-DGTP DIPHOSPHATASE"/>
    <property type="match status" value="1"/>
</dbReference>
<dbReference type="EC" id="3.6.1.55" evidence="12"/>
<evidence type="ECO:0000256" key="1">
    <source>
        <dbReference type="ARBA" id="ARBA00001946"/>
    </source>
</evidence>
<dbReference type="EMBL" id="DXEV01000043">
    <property type="protein sequence ID" value="HIX56286.1"/>
    <property type="molecule type" value="Genomic_DNA"/>
</dbReference>
<dbReference type="GO" id="GO:0008413">
    <property type="term" value="F:8-oxo-7,8-dihydroguanosine triphosphate pyrophosphatase activity"/>
    <property type="evidence" value="ECO:0007669"/>
    <property type="project" value="TreeGrafter"/>
</dbReference>
<evidence type="ECO:0000256" key="3">
    <source>
        <dbReference type="ARBA" id="ARBA00022457"/>
    </source>
</evidence>
<comment type="caution">
    <text evidence="18">The sequence shown here is derived from an EMBL/GenBank/DDBJ whole genome shotgun (WGS) entry which is preliminary data.</text>
</comment>
<dbReference type="PANTHER" id="PTHR47707:SF1">
    <property type="entry name" value="NUDIX HYDROLASE FAMILY PROTEIN"/>
    <property type="match status" value="1"/>
</dbReference>
<evidence type="ECO:0000313" key="19">
    <source>
        <dbReference type="Proteomes" id="UP000886829"/>
    </source>
</evidence>
<name>A0A9D1WBQ1_9GAMM</name>
<dbReference type="SUPFAM" id="SSF55811">
    <property type="entry name" value="Nudix"/>
    <property type="match status" value="1"/>
</dbReference>
<feature type="domain" description="Nudix hydrolase" evidence="17">
    <location>
        <begin position="22"/>
        <end position="148"/>
    </location>
</feature>
<evidence type="ECO:0000256" key="10">
    <source>
        <dbReference type="ARBA" id="ARBA00035861"/>
    </source>
</evidence>
<evidence type="ECO:0000256" key="2">
    <source>
        <dbReference type="ARBA" id="ARBA00005582"/>
    </source>
</evidence>
<dbReference type="GO" id="GO:0046872">
    <property type="term" value="F:metal ion binding"/>
    <property type="evidence" value="ECO:0007669"/>
    <property type="project" value="UniProtKB-KW"/>
</dbReference>
<keyword evidence="3" id="KW-0515">Mutator protein</keyword>
<dbReference type="GO" id="GO:0006281">
    <property type="term" value="P:DNA repair"/>
    <property type="evidence" value="ECO:0007669"/>
    <property type="project" value="UniProtKB-KW"/>
</dbReference>
<comment type="catalytic activity">
    <reaction evidence="11">
        <text>8-oxo-GTP + H2O = 8-oxo-GMP + diphosphate + H(+)</text>
        <dbReference type="Rhea" id="RHEA:67616"/>
        <dbReference type="ChEBI" id="CHEBI:15377"/>
        <dbReference type="ChEBI" id="CHEBI:15378"/>
        <dbReference type="ChEBI" id="CHEBI:33019"/>
        <dbReference type="ChEBI" id="CHEBI:143553"/>
        <dbReference type="ChEBI" id="CHEBI:145694"/>
    </reaction>
</comment>
<comment type="similarity">
    <text evidence="2">Belongs to the Nudix hydrolase family.</text>
</comment>
<dbReference type="Proteomes" id="UP000886829">
    <property type="component" value="Unassembled WGS sequence"/>
</dbReference>
<evidence type="ECO:0000256" key="13">
    <source>
        <dbReference type="ARBA" id="ARBA00040794"/>
    </source>
</evidence>
<keyword evidence="9" id="KW-0234">DNA repair</keyword>
<evidence type="ECO:0000256" key="9">
    <source>
        <dbReference type="ARBA" id="ARBA00023204"/>
    </source>
</evidence>
<protein>
    <recommendedName>
        <fullName evidence="13">8-oxo-dGTP diphosphatase</fullName>
        <ecNumber evidence="12">3.6.1.55</ecNumber>
    </recommendedName>
    <alternativeName>
        <fullName evidence="16">7,8-dihydro-8-oxoguanine-triphosphatase</fullName>
    </alternativeName>
    <alternativeName>
        <fullName evidence="15">Mutator protein MutT</fullName>
    </alternativeName>
    <alternativeName>
        <fullName evidence="14">dGTP pyrophosphohydrolase</fullName>
    </alternativeName>
</protein>
<evidence type="ECO:0000256" key="4">
    <source>
        <dbReference type="ARBA" id="ARBA00022705"/>
    </source>
</evidence>
<evidence type="ECO:0000256" key="8">
    <source>
        <dbReference type="ARBA" id="ARBA00022842"/>
    </source>
</evidence>
<comment type="catalytic activity">
    <reaction evidence="10">
        <text>8-oxo-dGTP + H2O = 8-oxo-dGMP + diphosphate + H(+)</text>
        <dbReference type="Rhea" id="RHEA:31575"/>
        <dbReference type="ChEBI" id="CHEBI:15377"/>
        <dbReference type="ChEBI" id="CHEBI:15378"/>
        <dbReference type="ChEBI" id="CHEBI:33019"/>
        <dbReference type="ChEBI" id="CHEBI:63224"/>
        <dbReference type="ChEBI" id="CHEBI:77896"/>
        <dbReference type="EC" id="3.6.1.55"/>
    </reaction>
</comment>
<reference evidence="18" key="1">
    <citation type="journal article" date="2021" name="PeerJ">
        <title>Extensive microbial diversity within the chicken gut microbiome revealed by metagenomics and culture.</title>
        <authorList>
            <person name="Gilroy R."/>
            <person name="Ravi A."/>
            <person name="Getino M."/>
            <person name="Pursley I."/>
            <person name="Horton D.L."/>
            <person name="Alikhan N.F."/>
            <person name="Baker D."/>
            <person name="Gharbi K."/>
            <person name="Hall N."/>
            <person name="Watson M."/>
            <person name="Adriaenssens E.M."/>
            <person name="Foster-Nyarko E."/>
            <person name="Jarju S."/>
            <person name="Secka A."/>
            <person name="Antonio M."/>
            <person name="Oren A."/>
            <person name="Chaudhuri R.R."/>
            <person name="La Ragione R."/>
            <person name="Hildebrand F."/>
            <person name="Pallen M.J."/>
        </authorList>
    </citation>
    <scope>NUCLEOTIDE SEQUENCE</scope>
    <source>
        <strain evidence="18">USASDec5-558</strain>
    </source>
</reference>
<keyword evidence="5" id="KW-0479">Metal-binding</keyword>
<sequence>MSTSSTTAPNSTLTPATNPSKKVVRVAAGLIIKEDSFLIAQRSGKRHLAGYWELPGGKIEAHETPAQTCQREISEELHCQVAVDSYFLTCTYEYEDFTLSMDVYLCHLLPGEHLECAEHSALKFITVDEIDSFNFAPADIQFLPNIKALMQSLKRKNFSF</sequence>
<dbReference type="InterPro" id="IPR015797">
    <property type="entry name" value="NUDIX_hydrolase-like_dom_sf"/>
</dbReference>
<evidence type="ECO:0000256" key="12">
    <source>
        <dbReference type="ARBA" id="ARBA00038905"/>
    </source>
</evidence>
<evidence type="ECO:0000256" key="6">
    <source>
        <dbReference type="ARBA" id="ARBA00022763"/>
    </source>
</evidence>
<dbReference type="GO" id="GO:0044715">
    <property type="term" value="F:8-oxo-dGDP phosphatase activity"/>
    <property type="evidence" value="ECO:0007669"/>
    <property type="project" value="TreeGrafter"/>
</dbReference>
<gene>
    <name evidence="18" type="ORF">H9850_02295</name>
</gene>
<evidence type="ECO:0000256" key="15">
    <source>
        <dbReference type="ARBA" id="ARBA00041979"/>
    </source>
</evidence>
<dbReference type="InterPro" id="IPR047127">
    <property type="entry name" value="MutT-like"/>
</dbReference>
<dbReference type="Pfam" id="PF14815">
    <property type="entry name" value="NUDIX_4"/>
    <property type="match status" value="1"/>
</dbReference>
<dbReference type="GO" id="GO:0035539">
    <property type="term" value="F:8-oxo-7,8-dihydrodeoxyguanosine triphosphate pyrophosphatase activity"/>
    <property type="evidence" value="ECO:0007669"/>
    <property type="project" value="UniProtKB-EC"/>
</dbReference>
<reference evidence="18" key="2">
    <citation type="submission" date="2021-04" db="EMBL/GenBank/DDBJ databases">
        <authorList>
            <person name="Gilroy R."/>
        </authorList>
    </citation>
    <scope>NUCLEOTIDE SEQUENCE</scope>
    <source>
        <strain evidence="18">USASDec5-558</strain>
    </source>
</reference>
<dbReference type="CDD" id="cd03425">
    <property type="entry name" value="NUDIX_MutT_NudA_like"/>
    <property type="match status" value="1"/>
</dbReference>
<dbReference type="InterPro" id="IPR000086">
    <property type="entry name" value="NUDIX_hydrolase_dom"/>
</dbReference>
<evidence type="ECO:0000256" key="16">
    <source>
        <dbReference type="ARBA" id="ARBA00042798"/>
    </source>
</evidence>
<dbReference type="GO" id="GO:0006260">
    <property type="term" value="P:DNA replication"/>
    <property type="evidence" value="ECO:0007669"/>
    <property type="project" value="UniProtKB-KW"/>
</dbReference>
<dbReference type="GO" id="GO:0044716">
    <property type="term" value="F:8-oxo-GDP phosphatase activity"/>
    <property type="evidence" value="ECO:0007669"/>
    <property type="project" value="TreeGrafter"/>
</dbReference>
<evidence type="ECO:0000256" key="5">
    <source>
        <dbReference type="ARBA" id="ARBA00022723"/>
    </source>
</evidence>
<evidence type="ECO:0000256" key="11">
    <source>
        <dbReference type="ARBA" id="ARBA00036904"/>
    </source>
</evidence>
<keyword evidence="7" id="KW-0378">Hydrolase</keyword>
<dbReference type="PROSITE" id="PS51462">
    <property type="entry name" value="NUDIX"/>
    <property type="match status" value="1"/>
</dbReference>
<keyword evidence="6" id="KW-0227">DNA damage</keyword>
<evidence type="ECO:0000256" key="7">
    <source>
        <dbReference type="ARBA" id="ARBA00022801"/>
    </source>
</evidence>
<evidence type="ECO:0000259" key="17">
    <source>
        <dbReference type="PROSITE" id="PS51462"/>
    </source>
</evidence>
<dbReference type="Gene3D" id="3.90.79.10">
    <property type="entry name" value="Nucleoside Triphosphate Pyrophosphohydrolase"/>
    <property type="match status" value="1"/>
</dbReference>
<keyword evidence="4" id="KW-0235">DNA replication</keyword>
<evidence type="ECO:0000256" key="14">
    <source>
        <dbReference type="ARBA" id="ARBA00041592"/>
    </source>
</evidence>
<dbReference type="InterPro" id="IPR029119">
    <property type="entry name" value="MutY_C"/>
</dbReference>
<keyword evidence="8" id="KW-0460">Magnesium</keyword>
<proteinExistence type="inferred from homology"/>